<dbReference type="EMBL" id="MPON01000011">
    <property type="protein sequence ID" value="OKA33839.1"/>
    <property type="molecule type" value="Genomic_DNA"/>
</dbReference>
<name>A0A1C4AAB6_BACCE</name>
<comment type="subcellular location">
    <subcellularLocation>
        <location evidence="1">Cytoplasm</location>
    </subcellularLocation>
</comment>
<evidence type="ECO:0000256" key="1">
    <source>
        <dbReference type="ARBA" id="ARBA00004496"/>
    </source>
</evidence>
<dbReference type="PANTHER" id="PTHR42698:SF2">
    <property type="entry name" value="GTPASE ERA-LIKE, CHLOROPLASTIC"/>
    <property type="match status" value="1"/>
</dbReference>
<dbReference type="InterPro" id="IPR006073">
    <property type="entry name" value="GTP-bd"/>
</dbReference>
<dbReference type="SUPFAM" id="SSF52540">
    <property type="entry name" value="P-loop containing nucleoside triphosphate hydrolases"/>
    <property type="match status" value="1"/>
</dbReference>
<feature type="domain" description="G" evidence="2">
    <location>
        <begin position="45"/>
        <end position="151"/>
    </location>
</feature>
<dbReference type="GO" id="GO:0019843">
    <property type="term" value="F:rRNA binding"/>
    <property type="evidence" value="ECO:0007669"/>
    <property type="project" value="TreeGrafter"/>
</dbReference>
<sequence length="325" mass="35813">MVMQVKRKSVWDEIEREIIGADLDEATKKRLFNKLLNLKNKKINILITGATGSGKSSTINAIFDTEIAKVGRGVDPETMTIEKYELQNLILWDSPGLGDGIKADIQHSKNIVNKLLEKDEEGNALIDLVLVILDGSTRDMGTSYQLINEVIMPNLPDENRILVAINQCDIAMKGKGWNPVENKPKQELVSFLDEKVTSVQRRIHEDTGIKIDPIYYSAEQLYNVSKLLSFIIKHTPSEKRAVYIDNINKDPNPWKSNDELEDYNQNIKKSLGESIIDGMESGGDTGAKIGRILGGERGEKVGRVVGAVGGAVGGAVKGILGKLFG</sequence>
<dbReference type="RefSeq" id="WP_073518924.1">
    <property type="nucleotide sequence ID" value="NZ_MPOM01000009.1"/>
</dbReference>
<evidence type="ECO:0000313" key="4">
    <source>
        <dbReference type="Proteomes" id="UP000186535"/>
    </source>
</evidence>
<dbReference type="AlphaFoldDB" id="A0A1C4AAB6"/>
<protein>
    <submittedName>
        <fullName evidence="3">GTP-binding protein</fullName>
    </submittedName>
</protein>
<evidence type="ECO:0000313" key="3">
    <source>
        <dbReference type="EMBL" id="OKA33839.1"/>
    </source>
</evidence>
<reference evidence="3 4" key="1">
    <citation type="submission" date="2016-11" db="EMBL/GenBank/DDBJ databases">
        <title>Identification of Bacillus cereus isolated from egg-white.</title>
        <authorList>
            <person name="Soni A."/>
            <person name="Oey I."/>
            <person name="Silcock P."/>
            <person name="Bremer P."/>
        </authorList>
    </citation>
    <scope>NUCLEOTIDE SEQUENCE [LARGE SCALE GENOMIC DNA]</scope>
    <source>
        <strain evidence="3 4">NZAS03</strain>
    </source>
</reference>
<dbReference type="GO" id="GO:0043024">
    <property type="term" value="F:ribosomal small subunit binding"/>
    <property type="evidence" value="ECO:0007669"/>
    <property type="project" value="TreeGrafter"/>
</dbReference>
<dbReference type="InterPro" id="IPR027417">
    <property type="entry name" value="P-loop_NTPase"/>
</dbReference>
<accession>A0A1C4AAB6</accession>
<dbReference type="InterPro" id="IPR005662">
    <property type="entry name" value="GTPase_Era-like"/>
</dbReference>
<comment type="caution">
    <text evidence="3">The sequence shown here is derived from an EMBL/GenBank/DDBJ whole genome shotgun (WGS) entry which is preliminary data.</text>
</comment>
<proteinExistence type="predicted"/>
<dbReference type="GO" id="GO:0000028">
    <property type="term" value="P:ribosomal small subunit assembly"/>
    <property type="evidence" value="ECO:0007669"/>
    <property type="project" value="TreeGrafter"/>
</dbReference>
<organism evidence="3 4">
    <name type="scientific">Bacillus cereus</name>
    <dbReference type="NCBI Taxonomy" id="1396"/>
    <lineage>
        <taxon>Bacteria</taxon>
        <taxon>Bacillati</taxon>
        <taxon>Bacillota</taxon>
        <taxon>Bacilli</taxon>
        <taxon>Bacillales</taxon>
        <taxon>Bacillaceae</taxon>
        <taxon>Bacillus</taxon>
        <taxon>Bacillus cereus group</taxon>
    </lineage>
</organism>
<dbReference type="GO" id="GO:0005737">
    <property type="term" value="C:cytoplasm"/>
    <property type="evidence" value="ECO:0007669"/>
    <property type="project" value="UniProtKB-SubCell"/>
</dbReference>
<evidence type="ECO:0000259" key="2">
    <source>
        <dbReference type="Pfam" id="PF01926"/>
    </source>
</evidence>
<dbReference type="PANTHER" id="PTHR42698">
    <property type="entry name" value="GTPASE ERA"/>
    <property type="match status" value="1"/>
</dbReference>
<dbReference type="Pfam" id="PF01926">
    <property type="entry name" value="MMR_HSR1"/>
    <property type="match status" value="1"/>
</dbReference>
<dbReference type="Proteomes" id="UP000186535">
    <property type="component" value="Unassembled WGS sequence"/>
</dbReference>
<dbReference type="Gene3D" id="3.40.50.300">
    <property type="entry name" value="P-loop containing nucleotide triphosphate hydrolases"/>
    <property type="match status" value="1"/>
</dbReference>
<dbReference type="GO" id="GO:0005525">
    <property type="term" value="F:GTP binding"/>
    <property type="evidence" value="ECO:0007669"/>
    <property type="project" value="InterPro"/>
</dbReference>
<gene>
    <name evidence="3" type="ORF">BJR07_25720</name>
</gene>